<dbReference type="GO" id="GO:0005524">
    <property type="term" value="F:ATP binding"/>
    <property type="evidence" value="ECO:0007669"/>
    <property type="project" value="UniProtKB-KW"/>
</dbReference>
<evidence type="ECO:0000313" key="25">
    <source>
        <dbReference type="Proteomes" id="UP000808146"/>
    </source>
</evidence>
<evidence type="ECO:0000256" key="16">
    <source>
        <dbReference type="ARBA" id="ARBA00023016"/>
    </source>
</evidence>
<dbReference type="PANTHER" id="PTHR44936">
    <property type="entry name" value="SENSOR PROTEIN CREC"/>
    <property type="match status" value="1"/>
</dbReference>
<dbReference type="SUPFAM" id="SSF55874">
    <property type="entry name" value="ATPase domain of HSP90 chaperone/DNA topoisomerase II/histidine kinase"/>
    <property type="match status" value="1"/>
</dbReference>
<comment type="subcellular location">
    <subcellularLocation>
        <location evidence="4">Cell membrane</location>
        <topology evidence="4">Multi-pass membrane protein</topology>
    </subcellularLocation>
</comment>
<keyword evidence="8" id="KW-0808">Transferase</keyword>
<keyword evidence="7" id="KW-0597">Phosphoprotein</keyword>
<dbReference type="Gene3D" id="3.30.565.10">
    <property type="entry name" value="Histidine kinase-like ATPase, C-terminal domain"/>
    <property type="match status" value="1"/>
</dbReference>
<dbReference type="CDD" id="cd00075">
    <property type="entry name" value="HATPase"/>
    <property type="match status" value="1"/>
</dbReference>
<keyword evidence="6" id="KW-1003">Cell membrane</keyword>
<comment type="cofactor">
    <cofactor evidence="2">
        <name>Mn(2+)</name>
        <dbReference type="ChEBI" id="CHEBI:29035"/>
    </cofactor>
</comment>
<keyword evidence="15" id="KW-0902">Two-component regulatory system</keyword>
<dbReference type="EMBL" id="JADKBR010000004">
    <property type="protein sequence ID" value="MBK8889961.1"/>
    <property type="molecule type" value="Genomic_DNA"/>
</dbReference>
<evidence type="ECO:0000256" key="4">
    <source>
        <dbReference type="ARBA" id="ARBA00004651"/>
    </source>
</evidence>
<evidence type="ECO:0000256" key="7">
    <source>
        <dbReference type="ARBA" id="ARBA00022553"/>
    </source>
</evidence>
<dbReference type="EC" id="2.7.13.3" evidence="5"/>
<keyword evidence="12" id="KW-0067">ATP-binding</keyword>
<evidence type="ECO:0000256" key="5">
    <source>
        <dbReference type="ARBA" id="ARBA00012438"/>
    </source>
</evidence>
<keyword evidence="17" id="KW-0843">Virulence</keyword>
<dbReference type="InterPro" id="IPR005467">
    <property type="entry name" value="His_kinase_dom"/>
</dbReference>
<keyword evidence="16" id="KW-0346">Stress response</keyword>
<evidence type="ECO:0000256" key="12">
    <source>
        <dbReference type="ARBA" id="ARBA00022840"/>
    </source>
</evidence>
<feature type="domain" description="HAMP" evidence="23">
    <location>
        <begin position="191"/>
        <end position="243"/>
    </location>
</feature>
<dbReference type="GO" id="GO:0004721">
    <property type="term" value="F:phosphoprotein phosphatase activity"/>
    <property type="evidence" value="ECO:0007669"/>
    <property type="project" value="UniProtKB-KW"/>
</dbReference>
<dbReference type="InterPro" id="IPR004358">
    <property type="entry name" value="Sig_transdc_His_kin-like_C"/>
</dbReference>
<comment type="cofactor">
    <cofactor evidence="3">
        <name>Mg(2+)</name>
        <dbReference type="ChEBI" id="CHEBI:18420"/>
    </cofactor>
</comment>
<keyword evidence="10" id="KW-0418">Kinase</keyword>
<evidence type="ECO:0000256" key="1">
    <source>
        <dbReference type="ARBA" id="ARBA00000085"/>
    </source>
</evidence>
<dbReference type="PROSITE" id="PS50109">
    <property type="entry name" value="HIS_KIN"/>
    <property type="match status" value="1"/>
</dbReference>
<evidence type="ECO:0000256" key="2">
    <source>
        <dbReference type="ARBA" id="ARBA00001936"/>
    </source>
</evidence>
<accession>A0A9D7LL47</accession>
<reference evidence="24" key="1">
    <citation type="submission" date="2020-10" db="EMBL/GenBank/DDBJ databases">
        <title>Connecting structure to function with the recovery of over 1000 high-quality activated sludge metagenome-assembled genomes encoding full-length rRNA genes using long-read sequencing.</title>
        <authorList>
            <person name="Singleton C.M."/>
            <person name="Petriglieri F."/>
            <person name="Kristensen J.M."/>
            <person name="Kirkegaard R.H."/>
            <person name="Michaelsen T.Y."/>
            <person name="Andersen M.H."/>
            <person name="Karst S.M."/>
            <person name="Dueholm M.S."/>
            <person name="Nielsen P.H."/>
            <person name="Albertsen M."/>
        </authorList>
    </citation>
    <scope>NUCLEOTIDE SEQUENCE</scope>
    <source>
        <strain evidence="24">OdNE_18-Q3-R46-58_BAT3C.305</strain>
    </source>
</reference>
<gene>
    <name evidence="24" type="ORF">IPN75_05980</name>
</gene>
<evidence type="ECO:0000256" key="18">
    <source>
        <dbReference type="ARBA" id="ARBA00023211"/>
    </source>
</evidence>
<evidence type="ECO:0000256" key="19">
    <source>
        <dbReference type="ARBA" id="ARBA00040454"/>
    </source>
</evidence>
<dbReference type="InterPro" id="IPR003660">
    <property type="entry name" value="HAMP_dom"/>
</dbReference>
<keyword evidence="18" id="KW-0464">Manganese</keyword>
<dbReference type="PROSITE" id="PS50885">
    <property type="entry name" value="HAMP"/>
    <property type="match status" value="1"/>
</dbReference>
<keyword evidence="11" id="KW-0378">Hydrolase</keyword>
<protein>
    <recommendedName>
        <fullName evidence="19">Signal transduction histidine-protein kinase/phosphatase MprB</fullName>
        <ecNumber evidence="5">2.7.13.3</ecNumber>
    </recommendedName>
    <alternativeName>
        <fullName evidence="20">Mycobacterial persistence regulator B</fullName>
    </alternativeName>
</protein>
<evidence type="ECO:0000256" key="11">
    <source>
        <dbReference type="ARBA" id="ARBA00022801"/>
    </source>
</evidence>
<evidence type="ECO:0000313" key="24">
    <source>
        <dbReference type="EMBL" id="MBK8889961.1"/>
    </source>
</evidence>
<dbReference type="SMART" id="SM00388">
    <property type="entry name" value="HisKA"/>
    <property type="match status" value="1"/>
</dbReference>
<dbReference type="Pfam" id="PF00512">
    <property type="entry name" value="HisKA"/>
    <property type="match status" value="1"/>
</dbReference>
<dbReference type="Gene3D" id="1.10.287.130">
    <property type="match status" value="1"/>
</dbReference>
<evidence type="ECO:0000256" key="8">
    <source>
        <dbReference type="ARBA" id="ARBA00022679"/>
    </source>
</evidence>
<evidence type="ECO:0000259" key="22">
    <source>
        <dbReference type="PROSITE" id="PS50109"/>
    </source>
</evidence>
<sequence>MIRISFRQAMLGGFVMIVLLLGGASLRGWLVVEHFVEQSRLNGEQALPVAASIQELGERTVDVARSARQFQVLHDPAIRQRFDDHLGQALAIVDRLDALDAKPLRSLLGDWRERAEALRGGLDQGLPVAELAPVMGRLAEINGLLKGAGQHWIDSRNSALLGELEASRLRLGGQIALALAGAFLVVLAVGWWLVRPLRNLEQAIARLGEKRFDEPVVVGGPADFRQLGRQLDWLRLRLAELEADRERTLRHVSHELKTPLTALREGVALLQEEVPGPLGGAQQEVVAILRNNVMALQRQIEGLLRLNAAAFESSRVLRRPVAIRDFLAKATQRRELHSQARQLTLRIEATDRVVPVDAEKLAVIVDNLLSNAIDFSPEGGEIRLLATLDNGNLRLECVDQGPGVAEEDVERIFEPFVQGRRKPSAPRLGSGVGLSIVRELARAMGGCAGVLPGPAGAHFYVEIPDGKKK</sequence>
<dbReference type="Proteomes" id="UP000808146">
    <property type="component" value="Unassembled WGS sequence"/>
</dbReference>
<evidence type="ECO:0000259" key="23">
    <source>
        <dbReference type="PROSITE" id="PS50885"/>
    </source>
</evidence>
<feature type="transmembrane region" description="Helical" evidence="21">
    <location>
        <begin position="175"/>
        <end position="194"/>
    </location>
</feature>
<dbReference type="PANTHER" id="PTHR44936:SF9">
    <property type="entry name" value="SENSOR PROTEIN CREC"/>
    <property type="match status" value="1"/>
</dbReference>
<evidence type="ECO:0000256" key="9">
    <source>
        <dbReference type="ARBA" id="ARBA00022741"/>
    </source>
</evidence>
<keyword evidence="14" id="KW-0904">Protein phosphatase</keyword>
<evidence type="ECO:0000256" key="15">
    <source>
        <dbReference type="ARBA" id="ARBA00023012"/>
    </source>
</evidence>
<dbReference type="SUPFAM" id="SSF47384">
    <property type="entry name" value="Homodimeric domain of signal transducing histidine kinase"/>
    <property type="match status" value="1"/>
</dbReference>
<feature type="domain" description="Histidine kinase" evidence="22">
    <location>
        <begin position="251"/>
        <end position="467"/>
    </location>
</feature>
<dbReference type="AlphaFoldDB" id="A0A9D7LL47"/>
<proteinExistence type="predicted"/>
<evidence type="ECO:0000256" key="3">
    <source>
        <dbReference type="ARBA" id="ARBA00001946"/>
    </source>
</evidence>
<evidence type="ECO:0000256" key="6">
    <source>
        <dbReference type="ARBA" id="ARBA00022475"/>
    </source>
</evidence>
<comment type="caution">
    <text evidence="24">The sequence shown here is derived from an EMBL/GenBank/DDBJ whole genome shotgun (WGS) entry which is preliminary data.</text>
</comment>
<evidence type="ECO:0000256" key="14">
    <source>
        <dbReference type="ARBA" id="ARBA00022912"/>
    </source>
</evidence>
<dbReference type="CDD" id="cd00082">
    <property type="entry name" value="HisKA"/>
    <property type="match status" value="1"/>
</dbReference>
<dbReference type="SMART" id="SM00387">
    <property type="entry name" value="HATPase_c"/>
    <property type="match status" value="1"/>
</dbReference>
<evidence type="ECO:0000256" key="20">
    <source>
        <dbReference type="ARBA" id="ARBA00041776"/>
    </source>
</evidence>
<dbReference type="SMART" id="SM00304">
    <property type="entry name" value="HAMP"/>
    <property type="match status" value="1"/>
</dbReference>
<dbReference type="Pfam" id="PF02518">
    <property type="entry name" value="HATPase_c"/>
    <property type="match status" value="1"/>
</dbReference>
<dbReference type="PRINTS" id="PR00344">
    <property type="entry name" value="BCTRLSENSOR"/>
</dbReference>
<evidence type="ECO:0000256" key="17">
    <source>
        <dbReference type="ARBA" id="ARBA00023026"/>
    </source>
</evidence>
<keyword evidence="13" id="KW-0460">Magnesium</keyword>
<dbReference type="InterPro" id="IPR036890">
    <property type="entry name" value="HATPase_C_sf"/>
</dbReference>
<evidence type="ECO:0000256" key="21">
    <source>
        <dbReference type="SAM" id="Phobius"/>
    </source>
</evidence>
<keyword evidence="9" id="KW-0547">Nucleotide-binding</keyword>
<dbReference type="InterPro" id="IPR036097">
    <property type="entry name" value="HisK_dim/P_sf"/>
</dbReference>
<dbReference type="Pfam" id="PF00672">
    <property type="entry name" value="HAMP"/>
    <property type="match status" value="1"/>
</dbReference>
<evidence type="ECO:0000256" key="13">
    <source>
        <dbReference type="ARBA" id="ARBA00022842"/>
    </source>
</evidence>
<comment type="catalytic activity">
    <reaction evidence="1">
        <text>ATP + protein L-histidine = ADP + protein N-phospho-L-histidine.</text>
        <dbReference type="EC" id="2.7.13.3"/>
    </reaction>
</comment>
<organism evidence="24 25">
    <name type="scientific">Candidatus Dechloromonas phosphorivorans</name>
    <dbReference type="NCBI Taxonomy" id="2899244"/>
    <lineage>
        <taxon>Bacteria</taxon>
        <taxon>Pseudomonadati</taxon>
        <taxon>Pseudomonadota</taxon>
        <taxon>Betaproteobacteria</taxon>
        <taxon>Rhodocyclales</taxon>
        <taxon>Azonexaceae</taxon>
        <taxon>Dechloromonas</taxon>
    </lineage>
</organism>
<keyword evidence="21" id="KW-0472">Membrane</keyword>
<dbReference type="GO" id="GO:0000155">
    <property type="term" value="F:phosphorelay sensor kinase activity"/>
    <property type="evidence" value="ECO:0007669"/>
    <property type="project" value="InterPro"/>
</dbReference>
<dbReference type="InterPro" id="IPR050980">
    <property type="entry name" value="2C_sensor_his_kinase"/>
</dbReference>
<keyword evidence="21" id="KW-1133">Transmembrane helix</keyword>
<name>A0A9D7LL47_9RHOO</name>
<evidence type="ECO:0000256" key="10">
    <source>
        <dbReference type="ARBA" id="ARBA00022777"/>
    </source>
</evidence>
<dbReference type="GO" id="GO:0005886">
    <property type="term" value="C:plasma membrane"/>
    <property type="evidence" value="ECO:0007669"/>
    <property type="project" value="UniProtKB-SubCell"/>
</dbReference>
<dbReference type="InterPro" id="IPR003661">
    <property type="entry name" value="HisK_dim/P_dom"/>
</dbReference>
<dbReference type="InterPro" id="IPR003594">
    <property type="entry name" value="HATPase_dom"/>
</dbReference>
<keyword evidence="21" id="KW-0812">Transmembrane</keyword>